<dbReference type="OrthoDB" id="10349228at2759"/>
<comment type="caution">
    <text evidence="2">The sequence shown here is derived from an EMBL/GenBank/DDBJ whole genome shotgun (WGS) entry which is preliminary data.</text>
</comment>
<name>A0A3R7FJY5_CLOSI</name>
<gene>
    <name evidence="2" type="ORF">CSKR_108882</name>
</gene>
<evidence type="ECO:0000313" key="3">
    <source>
        <dbReference type="Proteomes" id="UP000286415"/>
    </source>
</evidence>
<accession>A0A3R7FJY5</accession>
<reference evidence="2 3" key="1">
    <citation type="journal article" date="2018" name="Biotechnol. Adv.">
        <title>Improved genomic resources and new bioinformatic workflow for the carcinogenic parasite Clonorchis sinensis: Biotechnological implications.</title>
        <authorList>
            <person name="Wang D."/>
            <person name="Korhonen P.K."/>
            <person name="Gasser R.B."/>
            <person name="Young N.D."/>
        </authorList>
    </citation>
    <scope>NUCLEOTIDE SEQUENCE [LARGE SCALE GENOMIC DNA]</scope>
    <source>
        <strain evidence="2">Cs-k2</strain>
    </source>
</reference>
<feature type="region of interest" description="Disordered" evidence="1">
    <location>
        <begin position="190"/>
        <end position="221"/>
    </location>
</feature>
<protein>
    <submittedName>
        <fullName evidence="2">Uncharacterized protein</fullName>
    </submittedName>
</protein>
<evidence type="ECO:0000256" key="1">
    <source>
        <dbReference type="SAM" id="MobiDB-lite"/>
    </source>
</evidence>
<evidence type="ECO:0000313" key="2">
    <source>
        <dbReference type="EMBL" id="KAG5447034.1"/>
    </source>
</evidence>
<organism evidence="2 3">
    <name type="scientific">Clonorchis sinensis</name>
    <name type="common">Chinese liver fluke</name>
    <dbReference type="NCBI Taxonomy" id="79923"/>
    <lineage>
        <taxon>Eukaryota</taxon>
        <taxon>Metazoa</taxon>
        <taxon>Spiralia</taxon>
        <taxon>Lophotrochozoa</taxon>
        <taxon>Platyhelminthes</taxon>
        <taxon>Trematoda</taxon>
        <taxon>Digenea</taxon>
        <taxon>Opisthorchiida</taxon>
        <taxon>Opisthorchiata</taxon>
        <taxon>Opisthorchiidae</taxon>
        <taxon>Clonorchis</taxon>
    </lineage>
</organism>
<dbReference type="Proteomes" id="UP000286415">
    <property type="component" value="Unassembled WGS sequence"/>
</dbReference>
<reference evidence="2 3" key="2">
    <citation type="journal article" date="2021" name="Genomics">
        <title>High-quality reference genome for Clonorchis sinensis.</title>
        <authorList>
            <person name="Young N.D."/>
            <person name="Stroehlein A.J."/>
            <person name="Kinkar L."/>
            <person name="Wang T."/>
            <person name="Sohn W.M."/>
            <person name="Chang B.C.H."/>
            <person name="Kaur P."/>
            <person name="Weisz D."/>
            <person name="Dudchenko O."/>
            <person name="Aiden E.L."/>
            <person name="Korhonen P.K."/>
            <person name="Gasser R.B."/>
        </authorList>
    </citation>
    <scope>NUCLEOTIDE SEQUENCE [LARGE SCALE GENOMIC DNA]</scope>
    <source>
        <strain evidence="2">Cs-k2</strain>
    </source>
</reference>
<dbReference type="AlphaFoldDB" id="A0A3R7FJY5"/>
<proteinExistence type="predicted"/>
<keyword evidence="3" id="KW-1185">Reference proteome</keyword>
<dbReference type="EMBL" id="NIRI02000042">
    <property type="protein sequence ID" value="KAG5447034.1"/>
    <property type="molecule type" value="Genomic_DNA"/>
</dbReference>
<sequence>MGLSDGRGQCNTETSSGAHSGENLSVHIRLTELELLRELAKFLSLCQSSENATKNDTYRGHFSTHSPGLSALSFQLIRVIKACLLHLVSLTSSSTEQSDEVPADGSSIPSNNGHFRSQQCHMESGDIPSVWMNNLQEYARICLACLLSLHLLKTFFCPQPDVKPQFSEVATSADDPSFSHFSRSKRNNVHGDCSVSSSGNHRACPSPESSPNVSSIPPAFSVDEDDGVTVIVRPIRHPKPKTHARRSYPTNHSFNAQTIQQPQRKYSLTIPKPFLNHPNSATNLYPVRIVGAANSSEYPKRKNWNQWQSRANSGPSLRIHN</sequence>
<dbReference type="InParanoid" id="A0A3R7FJY5"/>